<dbReference type="Proteomes" id="UP001597391">
    <property type="component" value="Unassembled WGS sequence"/>
</dbReference>
<reference evidence="3" key="1">
    <citation type="journal article" date="2019" name="Int. J. Syst. Evol. Microbiol.">
        <title>The Global Catalogue of Microorganisms (GCM) 10K type strain sequencing project: providing services to taxonomists for standard genome sequencing and annotation.</title>
        <authorList>
            <consortium name="The Broad Institute Genomics Platform"/>
            <consortium name="The Broad Institute Genome Sequencing Center for Infectious Disease"/>
            <person name="Wu L."/>
            <person name="Ma J."/>
        </authorList>
    </citation>
    <scope>NUCLEOTIDE SEQUENCE [LARGE SCALE GENOMIC DNA]</scope>
    <source>
        <strain evidence="3">KCTC 33576</strain>
    </source>
</reference>
<gene>
    <name evidence="2" type="ORF">ACFSYH_00950</name>
</gene>
<dbReference type="EMBL" id="JBHUOP010000001">
    <property type="protein sequence ID" value="MFD2839143.1"/>
    <property type="molecule type" value="Genomic_DNA"/>
</dbReference>
<dbReference type="Pfam" id="PF11855">
    <property type="entry name" value="DUF3375"/>
    <property type="match status" value="1"/>
</dbReference>
<feature type="region of interest" description="Disordered" evidence="1">
    <location>
        <begin position="504"/>
        <end position="523"/>
    </location>
</feature>
<keyword evidence="3" id="KW-1185">Reference proteome</keyword>
<accession>A0ABW5XE80</accession>
<protein>
    <submittedName>
        <fullName evidence="2">DUF3375 domain-containing protein</fullName>
    </submittedName>
</protein>
<dbReference type="Gene3D" id="1.20.120.810">
    <property type="entry name" value="Vinculin, Vh2 four-helix bundle"/>
    <property type="match status" value="1"/>
</dbReference>
<proteinExistence type="predicted"/>
<dbReference type="RefSeq" id="WP_377464570.1">
    <property type="nucleotide sequence ID" value="NZ_JBHUOP010000001.1"/>
</dbReference>
<evidence type="ECO:0000256" key="1">
    <source>
        <dbReference type="SAM" id="MobiDB-lite"/>
    </source>
</evidence>
<evidence type="ECO:0000313" key="2">
    <source>
        <dbReference type="EMBL" id="MFD2839143.1"/>
    </source>
</evidence>
<name>A0ABW5XE80_9MICO</name>
<comment type="caution">
    <text evidence="2">The sequence shown here is derived from an EMBL/GenBank/DDBJ whole genome shotgun (WGS) entry which is preliminary data.</text>
</comment>
<evidence type="ECO:0000313" key="3">
    <source>
        <dbReference type="Proteomes" id="UP001597391"/>
    </source>
</evidence>
<sequence>MGVVSSEIAVARRAFARPTLALLNKTYAPVVIALFAAIFGPNRKSVPADQFHIEVSDHLDELRLLDDDSLPEMSARKLASNWVRDRWLVRSVNDSGQEQYALTSNAQEALDFVSRSAGERSYVSESRIRTLLDTVERFALDAQPDRQKRIRALNMQIRTLTAEKKRLEAGGEIEPTSAERMEEQFDNVKYLVRELPADFTRVAESIKDLQRTILAQLRQDERPTGEVLAEYLAASENLLEQTNEGKAFTGALELLKSDELLGQLDASIEAILSHPFARELSSRERESFRAIKSTVLEALGVVLAEQQRASRTLTAQIRNHNPLRDRELDDALRSAVLALTEWFPGTGRGEPVEALTRFERANFGRLRTGLHDLHDDAPPEAIAQNSDVEISGLELEEIIAMGGPRHRELLEHVSALLDEADRELTVAQAFTQGSDNLKRPVEILGYQEIAASGETSGEPDLELGRLESGGVEEQPAPLERVIAIRADGTTREFIVPRQTIHHPARVPAHDVQADSLPIEVTND</sequence>
<dbReference type="InterPro" id="IPR021804">
    <property type="entry name" value="DUF3375"/>
</dbReference>
<organism evidence="2 3">
    <name type="scientific">Populibacterium corticicola</name>
    <dbReference type="NCBI Taxonomy" id="1812826"/>
    <lineage>
        <taxon>Bacteria</taxon>
        <taxon>Bacillati</taxon>
        <taxon>Actinomycetota</taxon>
        <taxon>Actinomycetes</taxon>
        <taxon>Micrococcales</taxon>
        <taxon>Jonesiaceae</taxon>
        <taxon>Populibacterium</taxon>
    </lineage>
</organism>